<gene>
    <name evidence="1" type="ORF">UFOPK2958_00744</name>
</gene>
<proteinExistence type="predicted"/>
<sequence>MSSTPITDAVAAETFAQLLDAWAQLLLDEELLLAVESGLSSDGKRQWLLRFAGEEKQFVAIWMTLRQRTVYVEIELMPPPEENVSEVLTIAMTKNFDLFPLHLAIGPDNGMYLVMRFPVGDASNGLFDEISGAALRYVDELFPTLMARGYASAYRRRVQARPKRSL</sequence>
<dbReference type="AlphaFoldDB" id="A0A6J6WQ11"/>
<name>A0A6J6WQ11_9ZZZZ</name>
<protein>
    <submittedName>
        <fullName evidence="1">Unannotated protein</fullName>
    </submittedName>
</protein>
<reference evidence="1" key="1">
    <citation type="submission" date="2020-05" db="EMBL/GenBank/DDBJ databases">
        <authorList>
            <person name="Chiriac C."/>
            <person name="Salcher M."/>
            <person name="Ghai R."/>
            <person name="Kavagutti S V."/>
        </authorList>
    </citation>
    <scope>NUCLEOTIDE SEQUENCE</scope>
</reference>
<dbReference type="SUPFAM" id="SSF69635">
    <property type="entry name" value="Type III secretory system chaperone-like"/>
    <property type="match status" value="1"/>
</dbReference>
<dbReference type="EMBL" id="CAFAAB010000072">
    <property type="protein sequence ID" value="CAB4784297.1"/>
    <property type="molecule type" value="Genomic_DNA"/>
</dbReference>
<accession>A0A6J6WQ11</accession>
<evidence type="ECO:0000313" key="1">
    <source>
        <dbReference type="EMBL" id="CAB4784297.1"/>
    </source>
</evidence>
<organism evidence="1">
    <name type="scientific">freshwater metagenome</name>
    <dbReference type="NCBI Taxonomy" id="449393"/>
    <lineage>
        <taxon>unclassified sequences</taxon>
        <taxon>metagenomes</taxon>
        <taxon>ecological metagenomes</taxon>
    </lineage>
</organism>